<dbReference type="Gene3D" id="3.40.50.720">
    <property type="entry name" value="NAD(P)-binding Rossmann-like Domain"/>
    <property type="match status" value="1"/>
</dbReference>
<reference evidence="3" key="1">
    <citation type="journal article" date="2022" name="Cell">
        <title>Repeat-based holocentromeres influence genome architecture and karyotype evolution.</title>
        <authorList>
            <person name="Hofstatter P.G."/>
            <person name="Thangavel G."/>
            <person name="Lux T."/>
            <person name="Neumann P."/>
            <person name="Vondrak T."/>
            <person name="Novak P."/>
            <person name="Zhang M."/>
            <person name="Costa L."/>
            <person name="Castellani M."/>
            <person name="Scott A."/>
            <person name="Toegelov H."/>
            <person name="Fuchs J."/>
            <person name="Mata-Sucre Y."/>
            <person name="Dias Y."/>
            <person name="Vanzela A.L.L."/>
            <person name="Huettel B."/>
            <person name="Almeida C.C.S."/>
            <person name="Simkova H."/>
            <person name="Souza G."/>
            <person name="Pedrosa-Harand A."/>
            <person name="Macas J."/>
            <person name="Mayer K.F.X."/>
            <person name="Houben A."/>
            <person name="Marques A."/>
        </authorList>
    </citation>
    <scope>NUCLEOTIDE SEQUENCE</scope>
    <source>
        <strain evidence="3">RhyBre1mFocal</strain>
    </source>
</reference>
<proteinExistence type="predicted"/>
<dbReference type="CDD" id="cd08958">
    <property type="entry name" value="FR_SDR_e"/>
    <property type="match status" value="1"/>
</dbReference>
<dbReference type="OrthoDB" id="655899at2759"/>
<dbReference type="Pfam" id="PF01370">
    <property type="entry name" value="Epimerase"/>
    <property type="match status" value="1"/>
</dbReference>
<accession>A0A9Q0HNL5</accession>
<dbReference type="InterPro" id="IPR036291">
    <property type="entry name" value="NAD(P)-bd_dom_sf"/>
</dbReference>
<evidence type="ECO:0000256" key="1">
    <source>
        <dbReference type="ARBA" id="ARBA00023002"/>
    </source>
</evidence>
<dbReference type="InterPro" id="IPR001509">
    <property type="entry name" value="Epimerase_deHydtase"/>
</dbReference>
<keyword evidence="1" id="KW-0560">Oxidoreductase</keyword>
<dbReference type="InterPro" id="IPR050425">
    <property type="entry name" value="NAD(P)_dehydrat-like"/>
</dbReference>
<dbReference type="PANTHER" id="PTHR10366:SF404">
    <property type="entry name" value="CINNAMOYL-COA REDUCTASE 1"/>
    <property type="match status" value="1"/>
</dbReference>
<dbReference type="AlphaFoldDB" id="A0A9Q0HNL5"/>
<evidence type="ECO:0000313" key="3">
    <source>
        <dbReference type="EMBL" id="KAJ1692787.1"/>
    </source>
</evidence>
<dbReference type="FunFam" id="3.40.50.720:FF:000219">
    <property type="entry name" value="Cinnamoyl-CoA reductase 1"/>
    <property type="match status" value="1"/>
</dbReference>
<dbReference type="SUPFAM" id="SSF51735">
    <property type="entry name" value="NAD(P)-binding Rossmann-fold domains"/>
    <property type="match status" value="1"/>
</dbReference>
<sequence>MASGKLVCVTGAGGFIASWLVKHLLQEGYVVRGTLRDPENPKNAHLKELEGAKERFSLYKADLMNYGSLCNAFKGCDGVFHVASPVSDDPNLVPMAIEGTKNVVNSAADMSVRGIVITSSYGAVHMDPNRSPDKVLDETCWSDTEFCKKTKNWYCYAKTLAEKSAMAEAKKRGVQLLVVVPPVTLGPALSQGLPLTANHLIQYMTAGTKKAIPNAVAGYIDVRDLAWAHELVYKSPKASGRFLCIGYVMHRLELINLLKELFPHYPFSKRDEHDETPMVKPYKFSNQKIKDLGLWFTSIKETLSDTVISLQEKGHLPIYTFSKL</sequence>
<keyword evidence="4" id="KW-1185">Reference proteome</keyword>
<dbReference type="GO" id="GO:0016616">
    <property type="term" value="F:oxidoreductase activity, acting on the CH-OH group of donors, NAD or NADP as acceptor"/>
    <property type="evidence" value="ECO:0007669"/>
    <property type="project" value="TreeGrafter"/>
</dbReference>
<dbReference type="EMBL" id="JAMQYH010000003">
    <property type="protein sequence ID" value="KAJ1692787.1"/>
    <property type="molecule type" value="Genomic_DNA"/>
</dbReference>
<evidence type="ECO:0000313" key="4">
    <source>
        <dbReference type="Proteomes" id="UP001151287"/>
    </source>
</evidence>
<evidence type="ECO:0000259" key="2">
    <source>
        <dbReference type="Pfam" id="PF01370"/>
    </source>
</evidence>
<feature type="domain" description="NAD-dependent epimerase/dehydratase" evidence="2">
    <location>
        <begin position="7"/>
        <end position="238"/>
    </location>
</feature>
<protein>
    <recommendedName>
        <fullName evidence="2">NAD-dependent epimerase/dehydratase domain-containing protein</fullName>
    </recommendedName>
</protein>
<comment type="caution">
    <text evidence="3">The sequence shown here is derived from an EMBL/GenBank/DDBJ whole genome shotgun (WGS) entry which is preliminary data.</text>
</comment>
<name>A0A9Q0HNL5_9POAL</name>
<organism evidence="3 4">
    <name type="scientific">Rhynchospora breviuscula</name>
    <dbReference type="NCBI Taxonomy" id="2022672"/>
    <lineage>
        <taxon>Eukaryota</taxon>
        <taxon>Viridiplantae</taxon>
        <taxon>Streptophyta</taxon>
        <taxon>Embryophyta</taxon>
        <taxon>Tracheophyta</taxon>
        <taxon>Spermatophyta</taxon>
        <taxon>Magnoliopsida</taxon>
        <taxon>Liliopsida</taxon>
        <taxon>Poales</taxon>
        <taxon>Cyperaceae</taxon>
        <taxon>Cyperoideae</taxon>
        <taxon>Rhynchosporeae</taxon>
        <taxon>Rhynchospora</taxon>
    </lineage>
</organism>
<dbReference type="PANTHER" id="PTHR10366">
    <property type="entry name" value="NAD DEPENDENT EPIMERASE/DEHYDRATASE"/>
    <property type="match status" value="1"/>
</dbReference>
<gene>
    <name evidence="3" type="ORF">LUZ63_009485</name>
</gene>
<dbReference type="Proteomes" id="UP001151287">
    <property type="component" value="Unassembled WGS sequence"/>
</dbReference>